<evidence type="ECO:0000313" key="2">
    <source>
        <dbReference type="EMBL" id="GFS62828.1"/>
    </source>
</evidence>
<reference evidence="1" key="1">
    <citation type="submission" date="2020-08" db="EMBL/GenBank/DDBJ databases">
        <title>Multicomponent nature underlies the extraordinary mechanical properties of spider dragline silk.</title>
        <authorList>
            <person name="Kono N."/>
            <person name="Nakamura H."/>
            <person name="Mori M."/>
            <person name="Yoshida Y."/>
            <person name="Ohtoshi R."/>
            <person name="Malay A.D."/>
            <person name="Moran D.A.P."/>
            <person name="Tomita M."/>
            <person name="Numata K."/>
            <person name="Arakawa K."/>
        </authorList>
    </citation>
    <scope>NUCLEOTIDE SEQUENCE</scope>
</reference>
<name>A0A8X6J2H6_NEPPI</name>
<dbReference type="EMBL" id="BMAW01087198">
    <property type="protein sequence ID" value="GFS28451.1"/>
    <property type="molecule type" value="Genomic_DNA"/>
</dbReference>
<organism evidence="1 3">
    <name type="scientific">Nephila pilipes</name>
    <name type="common">Giant wood spider</name>
    <name type="synonym">Nephila maculata</name>
    <dbReference type="NCBI Taxonomy" id="299642"/>
    <lineage>
        <taxon>Eukaryota</taxon>
        <taxon>Metazoa</taxon>
        <taxon>Ecdysozoa</taxon>
        <taxon>Arthropoda</taxon>
        <taxon>Chelicerata</taxon>
        <taxon>Arachnida</taxon>
        <taxon>Araneae</taxon>
        <taxon>Araneomorphae</taxon>
        <taxon>Entelegynae</taxon>
        <taxon>Araneoidea</taxon>
        <taxon>Nephilidae</taxon>
        <taxon>Nephila</taxon>
    </lineage>
</organism>
<keyword evidence="3" id="KW-1185">Reference proteome</keyword>
<evidence type="ECO:0000313" key="3">
    <source>
        <dbReference type="Proteomes" id="UP000887013"/>
    </source>
</evidence>
<sequence>YSKIEQRLANCLSTSRFDATKGLLATDLVIANQVTWHSISNFPCHTSWSTEASLHYGVPPKEHIVSVMALSSTSSKLTSNSRHDSPATEAVHRIHWDKGNRILLDK</sequence>
<protein>
    <submittedName>
        <fullName evidence="1">Uncharacterized protein</fullName>
    </submittedName>
</protein>
<comment type="caution">
    <text evidence="1">The sequence shown here is derived from an EMBL/GenBank/DDBJ whole genome shotgun (WGS) entry which is preliminary data.</text>
</comment>
<accession>A0A8X6J2H6</accession>
<evidence type="ECO:0000313" key="1">
    <source>
        <dbReference type="EMBL" id="GFS28451.1"/>
    </source>
</evidence>
<dbReference type="Proteomes" id="UP000887013">
    <property type="component" value="Unassembled WGS sequence"/>
</dbReference>
<feature type="non-terminal residue" evidence="1">
    <location>
        <position position="1"/>
    </location>
</feature>
<dbReference type="AlphaFoldDB" id="A0A8X6J2H6"/>
<feature type="non-terminal residue" evidence="1">
    <location>
        <position position="106"/>
    </location>
</feature>
<dbReference type="EMBL" id="BMAW01093928">
    <property type="protein sequence ID" value="GFS62828.1"/>
    <property type="molecule type" value="Genomic_DNA"/>
</dbReference>
<gene>
    <name evidence="2" type="ORF">NPIL_191441</name>
    <name evidence="1" type="ORF">NPIL_575691</name>
</gene>
<proteinExistence type="predicted"/>